<accession>A0A9P6EW64</accession>
<organism evidence="2 3">
    <name type="scientific">Mortierella hygrophila</name>
    <dbReference type="NCBI Taxonomy" id="979708"/>
    <lineage>
        <taxon>Eukaryota</taxon>
        <taxon>Fungi</taxon>
        <taxon>Fungi incertae sedis</taxon>
        <taxon>Mucoromycota</taxon>
        <taxon>Mortierellomycotina</taxon>
        <taxon>Mortierellomycetes</taxon>
        <taxon>Mortierellales</taxon>
        <taxon>Mortierellaceae</taxon>
        <taxon>Mortierella</taxon>
    </lineage>
</organism>
<feature type="compositionally biased region" description="Basic residues" evidence="1">
    <location>
        <begin position="72"/>
        <end position="85"/>
    </location>
</feature>
<dbReference type="AlphaFoldDB" id="A0A9P6EW64"/>
<feature type="non-terminal residue" evidence="2">
    <location>
        <position position="1"/>
    </location>
</feature>
<feature type="region of interest" description="Disordered" evidence="1">
    <location>
        <begin position="53"/>
        <end position="101"/>
    </location>
</feature>
<evidence type="ECO:0000313" key="2">
    <source>
        <dbReference type="EMBL" id="KAF9536286.1"/>
    </source>
</evidence>
<keyword evidence="3" id="KW-1185">Reference proteome</keyword>
<sequence>FMNQLDMMGKAMVTLAKIYQHQEGKKAIPIRYFMDWDATCACLDPYGKVSYSHSQMSGRGCRSYKPSQDKAVKKHKNHGPSRPKRPSISGRFSKEVMGLQE</sequence>
<name>A0A9P6EW64_9FUNG</name>
<dbReference type="Proteomes" id="UP000723463">
    <property type="component" value="Unassembled WGS sequence"/>
</dbReference>
<dbReference type="EMBL" id="JAAAXW010000842">
    <property type="protein sequence ID" value="KAF9536286.1"/>
    <property type="molecule type" value="Genomic_DNA"/>
</dbReference>
<protein>
    <submittedName>
        <fullName evidence="2">Uncharacterized protein</fullName>
    </submittedName>
</protein>
<evidence type="ECO:0000313" key="3">
    <source>
        <dbReference type="Proteomes" id="UP000723463"/>
    </source>
</evidence>
<evidence type="ECO:0000256" key="1">
    <source>
        <dbReference type="SAM" id="MobiDB-lite"/>
    </source>
</evidence>
<gene>
    <name evidence="2" type="ORF">EC957_011705</name>
</gene>
<proteinExistence type="predicted"/>
<comment type="caution">
    <text evidence="2">The sequence shown here is derived from an EMBL/GenBank/DDBJ whole genome shotgun (WGS) entry which is preliminary data.</text>
</comment>
<reference evidence="2" key="1">
    <citation type="journal article" date="2020" name="Fungal Divers.">
        <title>Resolving the Mortierellaceae phylogeny through synthesis of multi-gene phylogenetics and phylogenomics.</title>
        <authorList>
            <person name="Vandepol N."/>
            <person name="Liber J."/>
            <person name="Desiro A."/>
            <person name="Na H."/>
            <person name="Kennedy M."/>
            <person name="Barry K."/>
            <person name="Grigoriev I.V."/>
            <person name="Miller A.N."/>
            <person name="O'Donnell K."/>
            <person name="Stajich J.E."/>
            <person name="Bonito G."/>
        </authorList>
    </citation>
    <scope>NUCLEOTIDE SEQUENCE</scope>
    <source>
        <strain evidence="2">NRRL 2591</strain>
    </source>
</reference>